<protein>
    <recommendedName>
        <fullName evidence="2">Acetyl-CoA carboxylase central domain-containing protein</fullName>
    </recommendedName>
</protein>
<dbReference type="GO" id="GO:0005524">
    <property type="term" value="F:ATP binding"/>
    <property type="evidence" value="ECO:0007669"/>
    <property type="project" value="InterPro"/>
</dbReference>
<dbReference type="GO" id="GO:0005739">
    <property type="term" value="C:mitochondrion"/>
    <property type="evidence" value="ECO:0007669"/>
    <property type="project" value="TreeGrafter"/>
</dbReference>
<dbReference type="OrthoDB" id="14612at2759"/>
<dbReference type="STRING" id="630390.A0A180G5V7"/>
<gene>
    <name evidence="3" type="ORF">PTTG_29169</name>
</gene>
<organism evidence="3">
    <name type="scientific">Puccinia triticina (isolate 1-1 / race 1 (BBBD))</name>
    <name type="common">Brown leaf rust fungus</name>
    <dbReference type="NCBI Taxonomy" id="630390"/>
    <lineage>
        <taxon>Eukaryota</taxon>
        <taxon>Fungi</taxon>
        <taxon>Dikarya</taxon>
        <taxon>Basidiomycota</taxon>
        <taxon>Pucciniomycotina</taxon>
        <taxon>Pucciniomycetes</taxon>
        <taxon>Pucciniales</taxon>
        <taxon>Pucciniaceae</taxon>
        <taxon>Puccinia</taxon>
    </lineage>
</organism>
<dbReference type="Gene3D" id="2.40.460.10">
    <property type="entry name" value="Biotin dependent carboxylase carboxyltransferase"/>
    <property type="match status" value="1"/>
</dbReference>
<reference evidence="3" key="1">
    <citation type="submission" date="2009-11" db="EMBL/GenBank/DDBJ databases">
        <authorList>
            <consortium name="The Broad Institute Genome Sequencing Platform"/>
            <person name="Ward D."/>
            <person name="Feldgarden M."/>
            <person name="Earl A."/>
            <person name="Young S.K."/>
            <person name="Zeng Q."/>
            <person name="Koehrsen M."/>
            <person name="Alvarado L."/>
            <person name="Berlin A."/>
            <person name="Bochicchio J."/>
            <person name="Borenstein D."/>
            <person name="Chapman S.B."/>
            <person name="Chen Z."/>
            <person name="Engels R."/>
            <person name="Freedman E."/>
            <person name="Gellesch M."/>
            <person name="Goldberg J."/>
            <person name="Griggs A."/>
            <person name="Gujja S."/>
            <person name="Heilman E."/>
            <person name="Heiman D."/>
            <person name="Hepburn T."/>
            <person name="Howarth C."/>
            <person name="Jen D."/>
            <person name="Larson L."/>
            <person name="Lewis B."/>
            <person name="Mehta T."/>
            <person name="Park D."/>
            <person name="Pearson M."/>
            <person name="Roberts A."/>
            <person name="Saif S."/>
            <person name="Shea T."/>
            <person name="Shenoy N."/>
            <person name="Sisk P."/>
            <person name="Stolte C."/>
            <person name="Sykes S."/>
            <person name="Thomson T."/>
            <person name="Walk T."/>
            <person name="White J."/>
            <person name="Yandava C."/>
            <person name="Izard J."/>
            <person name="Baranova O.V."/>
            <person name="Blanton J.M."/>
            <person name="Tanner A.C."/>
            <person name="Dewhirst F.E."/>
            <person name="Haas B."/>
            <person name="Nusbaum C."/>
            <person name="Birren B."/>
        </authorList>
    </citation>
    <scope>NUCLEOTIDE SEQUENCE [LARGE SCALE GENOMIC DNA]</scope>
    <source>
        <strain evidence="3">1-1 BBBD Race 1</strain>
    </source>
</reference>
<keyword evidence="5" id="KW-1185">Reference proteome</keyword>
<dbReference type="EMBL" id="ADAS02000219">
    <property type="protein sequence ID" value="OAV88065.1"/>
    <property type="molecule type" value="Genomic_DNA"/>
</dbReference>
<feature type="region of interest" description="Disordered" evidence="1">
    <location>
        <begin position="250"/>
        <end position="274"/>
    </location>
</feature>
<feature type="region of interest" description="Disordered" evidence="1">
    <location>
        <begin position="296"/>
        <end position="329"/>
    </location>
</feature>
<accession>A0A180G5V7</accession>
<dbReference type="Pfam" id="PF08326">
    <property type="entry name" value="ACC_central"/>
    <property type="match status" value="3"/>
</dbReference>
<dbReference type="InterPro" id="IPR029045">
    <property type="entry name" value="ClpP/crotonase-like_dom_sf"/>
</dbReference>
<dbReference type="GO" id="GO:0006633">
    <property type="term" value="P:fatty acid biosynthetic process"/>
    <property type="evidence" value="ECO:0007669"/>
    <property type="project" value="InterPro"/>
</dbReference>
<dbReference type="Gene3D" id="3.90.226.10">
    <property type="entry name" value="2-enoyl-CoA Hydratase, Chain A, domain 1"/>
    <property type="match status" value="1"/>
</dbReference>
<feature type="region of interest" description="Disordered" evidence="1">
    <location>
        <begin position="1"/>
        <end position="32"/>
    </location>
</feature>
<dbReference type="EnsemblFungi" id="PTTG_29169-t43_1">
    <property type="protein sequence ID" value="PTTG_29169-t43_1-p1"/>
    <property type="gene ID" value="PTTG_29169"/>
</dbReference>
<dbReference type="GO" id="GO:0003989">
    <property type="term" value="F:acetyl-CoA carboxylase activity"/>
    <property type="evidence" value="ECO:0007669"/>
    <property type="project" value="InterPro"/>
</dbReference>
<evidence type="ECO:0000313" key="3">
    <source>
        <dbReference type="EMBL" id="OAV88065.1"/>
    </source>
</evidence>
<feature type="compositionally biased region" description="Low complexity" evidence="1">
    <location>
        <begin position="315"/>
        <end position="329"/>
    </location>
</feature>
<evidence type="ECO:0000313" key="4">
    <source>
        <dbReference type="EnsemblFungi" id="PTTG_29169-t43_1-p1"/>
    </source>
</evidence>
<feature type="domain" description="Acetyl-CoA carboxylase central" evidence="2">
    <location>
        <begin position="589"/>
        <end position="655"/>
    </location>
</feature>
<proteinExistence type="predicted"/>
<evidence type="ECO:0000256" key="1">
    <source>
        <dbReference type="SAM" id="MobiDB-lite"/>
    </source>
</evidence>
<name>A0A180G5V7_PUCT1</name>
<evidence type="ECO:0000313" key="5">
    <source>
        <dbReference type="Proteomes" id="UP000005240"/>
    </source>
</evidence>
<dbReference type="Proteomes" id="UP000005240">
    <property type="component" value="Unassembled WGS sequence"/>
</dbReference>
<reference evidence="3" key="2">
    <citation type="submission" date="2016-05" db="EMBL/GenBank/DDBJ databases">
        <title>Comparative analysis highlights variable genome content of wheat rusts and divergence of the mating loci.</title>
        <authorList>
            <person name="Cuomo C.A."/>
            <person name="Bakkeren G."/>
            <person name="Szabo L."/>
            <person name="Khalil H."/>
            <person name="Joly D."/>
            <person name="Goldberg J."/>
            <person name="Young S."/>
            <person name="Zeng Q."/>
            <person name="Fellers J."/>
        </authorList>
    </citation>
    <scope>NUCLEOTIDE SEQUENCE [LARGE SCALE GENOMIC DNA]</scope>
    <source>
        <strain evidence="3">1-1 BBBD Race 1</strain>
    </source>
</reference>
<dbReference type="SUPFAM" id="SSF52096">
    <property type="entry name" value="ClpP/crotonase"/>
    <property type="match status" value="1"/>
</dbReference>
<feature type="region of interest" description="Disordered" evidence="1">
    <location>
        <begin position="371"/>
        <end position="395"/>
    </location>
</feature>
<dbReference type="InterPro" id="IPR013537">
    <property type="entry name" value="AcCoA_COase_cen"/>
</dbReference>
<sequence>MAEGSVAPDSIRFAEPPPTTQSGKAPTDHAPATANGAQVTLTFSGRTTSSISILFSRELQGFQRGENTVEYLQETSAPCWVDPREDQLWKFPSAWPPRSSNGSSSHDVAQGGRVIHVHGLLSSFFDVVQFVPGFVNPLVELCLSHQDDLRSNAIQLFEKESSSSLHRISQDLASASKPSSEEVPIPEGGATRYIPRMSDQWILSEVLNFSRLPSLSDSRVLLADLTDAARASEDQLLQSTTQTLIKALIGESPPSPLSSRKDQIAPVATSNERVNPLTTNTLEGATEATCMTPSVDGLEQQHRGQPPSGPKSRSPRCSTSPSTRLSLSTASGGATANICCKLLLPQDPAPSLPAKWTGPFRGLKYNFPAAAAGQPKQDRHSPLSGAQPRKTTCRRKTTNVRELVDSKYTGSYVIVNFEYEGGDANENEPVMVSWLFRIRKGASPPSTPRKGLTGCLSSTSDLTYVVKQLQDEPMRSGVMFSIKNLEDLDKFMPNVLMKFPDVQPKLLNPDPKGEPHHNVLNMKRRRNQELAFQLELSRLSNFHVTPCPTENRQIHIYYAKGKENLADSRFFVRTIVRPGRIKGLIKVIGFEELQAALAGFLEQHGKRLWRLRVTAAEVRLVIEDESGSPQAIRVMIDNLSGFVVQFEAYKELEQRTAIRQASRREWKRRSEEIPFLKPPTDPLVATELVQDEYGTPQEVSRPPGRNTVEMVAWIRMIVIANDITFKIGSFGPAEDDFFYRVTELAQKLGVPHFCAAWNELENPIKGFKFLYLTQDAVKRLKEKGEENLVTEEVAAGLTATTAPIPSLSSATVSIPVLPSIGDQSPISSMATIRTNAILNTEAVSMTSAGPLRSIAASISQSLNPFSLLLSYHQVAILLPSHRQGVIKTSSLHGEFARTSFDRALGMAGCSGGLQTILSLFNRYVDQIDSLSKEGNRTPAQNVLLVHLYGGLKVALDLLQTLCSSTALLESPHTVLLQSWKDLVDPPFDAPGLLISMRARILADIQRLWRADWLNTVVKILLDIIKADGKASPEPTPLPGILRALRWTSTRCTGRGKNVPAISVRLRMLALLANDSSFEAFEVTEIPKWLASSLLIVEAILAYAKDKPASEVELTKPAAEELDESDEDDDEDDRVDNPIPDSVAFLGLPALMNEPRQATANQTASTSAAKSTKTPELSSSAFNQPLEEDLELIFQICTNVLRCQQCGRHDFLAAFRVLLTLTQKHSVAEAFLNSGVPAILLRSFSFKTESRGCLPYAAMLLRDTVESNPVKQAIMTKEITHFISSHGRVRQSDLPSFCRHLVPMAWRDWSTLMETIAATCKLVPNSAATCGSWLIALNDKKDQPTQEPNKEASNSTLKIPSGETAGNEMQNDEIAPTDPEKPSDDAPWRPTVDGTMQFLMPDGHCLTAHL</sequence>
<feature type="compositionally biased region" description="Basic and acidic residues" evidence="1">
    <location>
        <begin position="1377"/>
        <end position="1386"/>
    </location>
</feature>
<feature type="region of interest" description="Disordered" evidence="1">
    <location>
        <begin position="1156"/>
        <end position="1178"/>
    </location>
</feature>
<dbReference type="VEuPathDB" id="FungiDB:PTTG_29169"/>
<feature type="compositionally biased region" description="Acidic residues" evidence="1">
    <location>
        <begin position="1119"/>
        <end position="1133"/>
    </location>
</feature>
<feature type="region of interest" description="Disordered" evidence="1">
    <location>
        <begin position="1111"/>
        <end position="1137"/>
    </location>
</feature>
<feature type="domain" description="Acetyl-CoA carboxylase central" evidence="2">
    <location>
        <begin position="529"/>
        <end position="585"/>
    </location>
</feature>
<feature type="domain" description="Acetyl-CoA carboxylase central" evidence="2">
    <location>
        <begin position="411"/>
        <end position="508"/>
    </location>
</feature>
<feature type="region of interest" description="Disordered" evidence="1">
    <location>
        <begin position="1340"/>
        <end position="1393"/>
    </location>
</feature>
<dbReference type="PANTHER" id="PTHR45728:SF3">
    <property type="entry name" value="ACETYL-COA CARBOXYLASE"/>
    <property type="match status" value="1"/>
</dbReference>
<dbReference type="PANTHER" id="PTHR45728">
    <property type="entry name" value="ACETYL-COA CARBOXYLASE, ISOFORM A"/>
    <property type="match status" value="1"/>
</dbReference>
<reference evidence="4" key="4">
    <citation type="submission" date="2025-05" db="UniProtKB">
        <authorList>
            <consortium name="EnsemblFungi"/>
        </authorList>
    </citation>
    <scope>IDENTIFICATION</scope>
    <source>
        <strain evidence="4">isolate 1-1 / race 1 (BBBD)</strain>
    </source>
</reference>
<reference evidence="4 5" key="3">
    <citation type="journal article" date="2017" name="G3 (Bethesda)">
        <title>Comparative analysis highlights variable genome content of wheat rusts and divergence of the mating loci.</title>
        <authorList>
            <person name="Cuomo C.A."/>
            <person name="Bakkeren G."/>
            <person name="Khalil H.B."/>
            <person name="Panwar V."/>
            <person name="Joly D."/>
            <person name="Linning R."/>
            <person name="Sakthikumar S."/>
            <person name="Song X."/>
            <person name="Adiconis X."/>
            <person name="Fan L."/>
            <person name="Goldberg J.M."/>
            <person name="Levin J.Z."/>
            <person name="Young S."/>
            <person name="Zeng Q."/>
            <person name="Anikster Y."/>
            <person name="Bruce M."/>
            <person name="Wang M."/>
            <person name="Yin C."/>
            <person name="McCallum B."/>
            <person name="Szabo L.J."/>
            <person name="Hulbert S."/>
            <person name="Chen X."/>
            <person name="Fellers J.P."/>
        </authorList>
    </citation>
    <scope>NUCLEOTIDE SEQUENCE</scope>
    <source>
        <strain evidence="5">Isolate 1-1 / race 1 (BBBD)</strain>
        <strain evidence="4">isolate 1-1 / race 1 (BBBD)</strain>
    </source>
</reference>
<evidence type="ECO:0000259" key="2">
    <source>
        <dbReference type="Pfam" id="PF08326"/>
    </source>
</evidence>
<feature type="compositionally biased region" description="Low complexity" evidence="1">
    <location>
        <begin position="1156"/>
        <end position="1173"/>
    </location>
</feature>
<dbReference type="InterPro" id="IPR049076">
    <property type="entry name" value="ACCA"/>
</dbReference>
<feature type="compositionally biased region" description="Basic and acidic residues" evidence="1">
    <location>
        <begin position="1340"/>
        <end position="1349"/>
    </location>
</feature>